<dbReference type="InterPro" id="IPR029498">
    <property type="entry name" value="HeLo_dom"/>
</dbReference>
<dbReference type="OrthoDB" id="20872at2759"/>
<protein>
    <recommendedName>
        <fullName evidence="2">Prion-inhibition and propagation HeLo domain-containing protein</fullName>
    </recommendedName>
</protein>
<gene>
    <name evidence="3" type="ORF">K491DRAFT_682475</name>
</gene>
<dbReference type="PANTHER" id="PTHR37542">
    <property type="entry name" value="HELO DOMAIN-CONTAINING PROTEIN-RELATED"/>
    <property type="match status" value="1"/>
</dbReference>
<dbReference type="InterPro" id="IPR038305">
    <property type="entry name" value="HeLo_sf"/>
</dbReference>
<evidence type="ECO:0000313" key="4">
    <source>
        <dbReference type="Proteomes" id="UP000799324"/>
    </source>
</evidence>
<name>A0A6A6SX42_9PLEO</name>
<accession>A0A6A6SX42</accession>
<organism evidence="3 4">
    <name type="scientific">Lophiostoma macrostomum CBS 122681</name>
    <dbReference type="NCBI Taxonomy" id="1314788"/>
    <lineage>
        <taxon>Eukaryota</taxon>
        <taxon>Fungi</taxon>
        <taxon>Dikarya</taxon>
        <taxon>Ascomycota</taxon>
        <taxon>Pezizomycotina</taxon>
        <taxon>Dothideomycetes</taxon>
        <taxon>Pleosporomycetidae</taxon>
        <taxon>Pleosporales</taxon>
        <taxon>Lophiostomataceae</taxon>
        <taxon>Lophiostoma</taxon>
    </lineage>
</organism>
<feature type="region of interest" description="Disordered" evidence="1">
    <location>
        <begin position="211"/>
        <end position="246"/>
    </location>
</feature>
<evidence type="ECO:0000259" key="2">
    <source>
        <dbReference type="Pfam" id="PF14479"/>
    </source>
</evidence>
<reference evidence="3" key="1">
    <citation type="journal article" date="2020" name="Stud. Mycol.">
        <title>101 Dothideomycetes genomes: a test case for predicting lifestyles and emergence of pathogens.</title>
        <authorList>
            <person name="Haridas S."/>
            <person name="Albert R."/>
            <person name="Binder M."/>
            <person name="Bloem J."/>
            <person name="Labutti K."/>
            <person name="Salamov A."/>
            <person name="Andreopoulos B."/>
            <person name="Baker S."/>
            <person name="Barry K."/>
            <person name="Bills G."/>
            <person name="Bluhm B."/>
            <person name="Cannon C."/>
            <person name="Castanera R."/>
            <person name="Culley D."/>
            <person name="Daum C."/>
            <person name="Ezra D."/>
            <person name="Gonzalez J."/>
            <person name="Henrissat B."/>
            <person name="Kuo A."/>
            <person name="Liang C."/>
            <person name="Lipzen A."/>
            <person name="Lutzoni F."/>
            <person name="Magnuson J."/>
            <person name="Mondo S."/>
            <person name="Nolan M."/>
            <person name="Ohm R."/>
            <person name="Pangilinan J."/>
            <person name="Park H.-J."/>
            <person name="Ramirez L."/>
            <person name="Alfaro M."/>
            <person name="Sun H."/>
            <person name="Tritt A."/>
            <person name="Yoshinaga Y."/>
            <person name="Zwiers L.-H."/>
            <person name="Turgeon B."/>
            <person name="Goodwin S."/>
            <person name="Spatafora J."/>
            <person name="Crous P."/>
            <person name="Grigoriev I."/>
        </authorList>
    </citation>
    <scope>NUCLEOTIDE SEQUENCE</scope>
    <source>
        <strain evidence="3">CBS 122681</strain>
    </source>
</reference>
<dbReference type="AlphaFoldDB" id="A0A6A6SX42"/>
<dbReference type="EMBL" id="MU004436">
    <property type="protein sequence ID" value="KAF2651038.1"/>
    <property type="molecule type" value="Genomic_DNA"/>
</dbReference>
<dbReference type="Pfam" id="PF14479">
    <property type="entry name" value="HeLo"/>
    <property type="match status" value="1"/>
</dbReference>
<keyword evidence="4" id="KW-1185">Reference proteome</keyword>
<proteinExistence type="predicted"/>
<dbReference type="Gene3D" id="1.20.120.1020">
    <property type="entry name" value="Prion-inhibition and propagation, HeLo domain"/>
    <property type="match status" value="1"/>
</dbReference>
<evidence type="ECO:0000313" key="3">
    <source>
        <dbReference type="EMBL" id="KAF2651038.1"/>
    </source>
</evidence>
<evidence type="ECO:0000256" key="1">
    <source>
        <dbReference type="SAM" id="MobiDB-lite"/>
    </source>
</evidence>
<dbReference type="PANTHER" id="PTHR37542:SF3">
    <property type="entry name" value="PRION-INHIBITION AND PROPAGATION HELO DOMAIN-CONTAINING PROTEIN"/>
    <property type="match status" value="1"/>
</dbReference>
<sequence>MEPTGLAVGIVGLASSFSSAVECFRYVRIVKRSEYDFQTLTLELDMTQVRLTRWGNALGLTECGDDSSTIPTTLDGQYAKDNVNFAIKNLDQIAAAFENAEKKINSMNPGTISDASLNETTQAAHNSLTRICEKRLPFKAKLKDRVKWALWEKEELTSLINDIDKLVTNVMDLLPPRQERVQNACQEEVSAIKQMSQEVIATLEQVAKAKDKDLKDSMDHEKSRPQTTINTPHSSSTNTFGDNNSGFQIGHYSGTMTNHFGGGRK</sequence>
<feature type="domain" description="Prion-inhibition and propagation HeLo" evidence="2">
    <location>
        <begin position="5"/>
        <end position="196"/>
    </location>
</feature>
<feature type="compositionally biased region" description="Polar residues" evidence="1">
    <location>
        <begin position="225"/>
        <end position="246"/>
    </location>
</feature>
<dbReference type="Proteomes" id="UP000799324">
    <property type="component" value="Unassembled WGS sequence"/>
</dbReference>
<feature type="compositionally biased region" description="Basic and acidic residues" evidence="1">
    <location>
        <begin position="211"/>
        <end position="224"/>
    </location>
</feature>